<dbReference type="PANTHER" id="PTHR16705:SF5">
    <property type="entry name" value="COMPLEXIN-3"/>
    <property type="match status" value="1"/>
</dbReference>
<keyword evidence="4" id="KW-0532">Neurotransmitter transport</keyword>
<sequence>MRRLGGSADRDGGMERDAQFAQRKAERATVRSHFRDKYRLPKNETDDNQIQLVGGDVELPKELAKMIEQDNEEEEEKNSVIGQLSNIQNLDLDSLKDKASATLEDLKQSAEKCSLM</sequence>
<comment type="similarity">
    <text evidence="1">Belongs to the complexin/synaphin family.</text>
</comment>
<evidence type="ECO:0000313" key="8">
    <source>
        <dbReference type="Ensembl" id="ENSZLMP00000013232.1"/>
    </source>
</evidence>
<organism evidence="8 9">
    <name type="scientific">Zosterops lateralis melanops</name>
    <dbReference type="NCBI Taxonomy" id="1220523"/>
    <lineage>
        <taxon>Eukaryota</taxon>
        <taxon>Metazoa</taxon>
        <taxon>Chordata</taxon>
        <taxon>Craniata</taxon>
        <taxon>Vertebrata</taxon>
        <taxon>Euteleostomi</taxon>
        <taxon>Archelosauria</taxon>
        <taxon>Archosauria</taxon>
        <taxon>Dinosauria</taxon>
        <taxon>Saurischia</taxon>
        <taxon>Theropoda</taxon>
        <taxon>Coelurosauria</taxon>
        <taxon>Aves</taxon>
        <taxon>Neognathae</taxon>
        <taxon>Neoaves</taxon>
        <taxon>Telluraves</taxon>
        <taxon>Australaves</taxon>
        <taxon>Passeriformes</taxon>
        <taxon>Sylvioidea</taxon>
        <taxon>Zosteropidae</taxon>
        <taxon>Zosterops</taxon>
    </lineage>
</organism>
<keyword evidence="5" id="KW-0770">Synapse</keyword>
<dbReference type="CDD" id="cd22809">
    <property type="entry name" value="Complexin_NTD_CPLX_III_IV"/>
    <property type="match status" value="1"/>
</dbReference>
<dbReference type="Pfam" id="PF05835">
    <property type="entry name" value="Synaphin"/>
    <property type="match status" value="1"/>
</dbReference>
<protein>
    <submittedName>
        <fullName evidence="8">Complexin 3</fullName>
    </submittedName>
</protein>
<accession>A0A8D2PJD0</accession>
<reference evidence="8" key="2">
    <citation type="submission" date="2025-09" db="UniProtKB">
        <authorList>
            <consortium name="Ensembl"/>
        </authorList>
    </citation>
    <scope>IDENTIFICATION</scope>
</reference>
<comment type="subcellular location">
    <subcellularLocation>
        <location evidence="6">Synapse</location>
    </subcellularLocation>
</comment>
<dbReference type="GO" id="GO:0046928">
    <property type="term" value="P:regulation of neurotransmitter secretion"/>
    <property type="evidence" value="ECO:0007669"/>
    <property type="project" value="TreeGrafter"/>
</dbReference>
<dbReference type="Ensembl" id="ENSZLMT00000013595.1">
    <property type="protein sequence ID" value="ENSZLMP00000013232.1"/>
    <property type="gene ID" value="ENSZLMG00000009233.1"/>
</dbReference>
<evidence type="ECO:0000313" key="9">
    <source>
        <dbReference type="Proteomes" id="UP000694401"/>
    </source>
</evidence>
<dbReference type="GO" id="GO:0019905">
    <property type="term" value="F:syntaxin binding"/>
    <property type="evidence" value="ECO:0007669"/>
    <property type="project" value="InterPro"/>
</dbReference>
<feature type="compositionally biased region" description="Basic and acidic residues" evidence="7">
    <location>
        <begin position="8"/>
        <end position="37"/>
    </location>
</feature>
<dbReference type="Proteomes" id="UP000694401">
    <property type="component" value="Unassembled WGS sequence"/>
</dbReference>
<evidence type="ECO:0000256" key="5">
    <source>
        <dbReference type="ARBA" id="ARBA00023018"/>
    </source>
</evidence>
<dbReference type="PANTHER" id="PTHR16705">
    <property type="entry name" value="COMPLEXIN"/>
    <property type="match status" value="1"/>
</dbReference>
<keyword evidence="3" id="KW-0268">Exocytosis</keyword>
<dbReference type="GO" id="GO:0031201">
    <property type="term" value="C:SNARE complex"/>
    <property type="evidence" value="ECO:0007669"/>
    <property type="project" value="TreeGrafter"/>
</dbReference>
<evidence type="ECO:0000256" key="7">
    <source>
        <dbReference type="SAM" id="MobiDB-lite"/>
    </source>
</evidence>
<feature type="region of interest" description="Disordered" evidence="7">
    <location>
        <begin position="1"/>
        <end position="37"/>
    </location>
</feature>
<name>A0A8D2PJD0_ZOSLA</name>
<evidence type="ECO:0000256" key="2">
    <source>
        <dbReference type="ARBA" id="ARBA00022448"/>
    </source>
</evidence>
<evidence type="ECO:0000256" key="3">
    <source>
        <dbReference type="ARBA" id="ARBA00022483"/>
    </source>
</evidence>
<proteinExistence type="inferred from homology"/>
<evidence type="ECO:0000256" key="4">
    <source>
        <dbReference type="ARBA" id="ARBA00022775"/>
    </source>
</evidence>
<dbReference type="AlphaFoldDB" id="A0A8D2PJD0"/>
<reference evidence="8" key="1">
    <citation type="submission" date="2025-08" db="UniProtKB">
        <authorList>
            <consortium name="Ensembl"/>
        </authorList>
    </citation>
    <scope>IDENTIFICATION</scope>
</reference>
<keyword evidence="9" id="KW-1185">Reference proteome</keyword>
<evidence type="ECO:0000256" key="1">
    <source>
        <dbReference type="ARBA" id="ARBA00005396"/>
    </source>
</evidence>
<dbReference type="InterPro" id="IPR008849">
    <property type="entry name" value="Synaphin"/>
</dbReference>
<keyword evidence="2" id="KW-0813">Transport</keyword>
<evidence type="ECO:0000256" key="6">
    <source>
        <dbReference type="ARBA" id="ARBA00034103"/>
    </source>
</evidence>
<dbReference type="GO" id="GO:0043195">
    <property type="term" value="C:terminal bouton"/>
    <property type="evidence" value="ECO:0007669"/>
    <property type="project" value="TreeGrafter"/>
</dbReference>
<dbReference type="GO" id="GO:0016079">
    <property type="term" value="P:synaptic vesicle exocytosis"/>
    <property type="evidence" value="ECO:0007669"/>
    <property type="project" value="TreeGrafter"/>
</dbReference>